<evidence type="ECO:0000313" key="4">
    <source>
        <dbReference type="EMBL" id="KAF2199948.1"/>
    </source>
</evidence>
<dbReference type="Proteomes" id="UP000799536">
    <property type="component" value="Unassembled WGS sequence"/>
</dbReference>
<proteinExistence type="inferred from homology"/>
<dbReference type="InterPro" id="IPR050327">
    <property type="entry name" value="Proton-linked_MCT"/>
</dbReference>
<dbReference type="InterPro" id="IPR036259">
    <property type="entry name" value="MFS_trans_sf"/>
</dbReference>
<dbReference type="PANTHER" id="PTHR11360:SF315">
    <property type="entry name" value="TRANSPORTER MCH2-RELATED"/>
    <property type="match status" value="1"/>
</dbReference>
<dbReference type="AlphaFoldDB" id="A0A9P4JNZ1"/>
<evidence type="ECO:0000256" key="1">
    <source>
        <dbReference type="ARBA" id="ARBA00004141"/>
    </source>
</evidence>
<accession>A0A9P4JNZ1</accession>
<dbReference type="EMBL" id="ML994047">
    <property type="protein sequence ID" value="KAF2199948.1"/>
    <property type="molecule type" value="Genomic_DNA"/>
</dbReference>
<dbReference type="InterPro" id="IPR011701">
    <property type="entry name" value="MFS"/>
</dbReference>
<feature type="transmembrane region" description="Helical" evidence="3">
    <location>
        <begin position="242"/>
        <end position="263"/>
    </location>
</feature>
<feature type="transmembrane region" description="Helical" evidence="3">
    <location>
        <begin position="369"/>
        <end position="389"/>
    </location>
</feature>
<comment type="caution">
    <text evidence="4">The sequence shown here is derived from an EMBL/GenBank/DDBJ whole genome shotgun (WGS) entry which is preliminary data.</text>
</comment>
<dbReference type="GO" id="GO:0016020">
    <property type="term" value="C:membrane"/>
    <property type="evidence" value="ECO:0007669"/>
    <property type="project" value="UniProtKB-SubCell"/>
</dbReference>
<feature type="transmembrane region" description="Helical" evidence="3">
    <location>
        <begin position="396"/>
        <end position="417"/>
    </location>
</feature>
<dbReference type="Pfam" id="PF07690">
    <property type="entry name" value="MFS_1"/>
    <property type="match status" value="1"/>
</dbReference>
<sequence>MALDCSFLKLKGRTTKRLNHPIRRNSFYVNSIFHAILIHTSIPHTNPFPSHTWGLNSSYGVFLAHYLSTNTFPGATRLEFAFVGGLSISMSLLVSPLATMTTRLYGTRTTLLIGVFLETMSLIGASFATKIWHLFLSQGVCFGWGMGFLFVGSVVIVPQWFTTQRSLANGISASGSGLGGLIYSLAANSMIQNISLGWAFRILGIVACFVNCACAFLIKDRNKQIGSSQLSFDYRLFRRMEFLLLLVFGFLSMLGYIVLLFSLPNYAQSVGLTAKQGSIIGAVLNLGQALGRPPIGYFSDSMGRINMAGTMTFFAGLFPLVIWIPAKSFGVLIFFALIGGTVAGTFWAIVAPVWTEVLGLVDLPASLSITWLVLVLPTTFSEAIALQIVSSNKGDYLGAQLFAGFMYIGAAGFVWLVRTWKIGELEEKAALMHTSPEKMDPVTDAVGPENGETGEVMKVEGKSPFIKRLFKWQKV</sequence>
<dbReference type="OrthoDB" id="2213137at2759"/>
<comment type="subcellular location">
    <subcellularLocation>
        <location evidence="1">Membrane</location>
        <topology evidence="1">Multi-pass membrane protein</topology>
    </subcellularLocation>
</comment>
<feature type="transmembrane region" description="Helical" evidence="3">
    <location>
        <begin position="167"/>
        <end position="186"/>
    </location>
</feature>
<name>A0A9P4JNZ1_9PLEO</name>
<keyword evidence="3" id="KW-0472">Membrane</keyword>
<evidence type="ECO:0000256" key="3">
    <source>
        <dbReference type="SAM" id="Phobius"/>
    </source>
</evidence>
<dbReference type="GO" id="GO:0022857">
    <property type="term" value="F:transmembrane transporter activity"/>
    <property type="evidence" value="ECO:0007669"/>
    <property type="project" value="InterPro"/>
</dbReference>
<dbReference type="Gene3D" id="1.20.1250.20">
    <property type="entry name" value="MFS general substrate transporter like domains"/>
    <property type="match status" value="2"/>
</dbReference>
<feature type="transmembrane region" description="Helical" evidence="3">
    <location>
        <begin position="198"/>
        <end position="218"/>
    </location>
</feature>
<feature type="transmembrane region" description="Helical" evidence="3">
    <location>
        <begin position="80"/>
        <end position="98"/>
    </location>
</feature>
<feature type="transmembrane region" description="Helical" evidence="3">
    <location>
        <begin position="135"/>
        <end position="155"/>
    </location>
</feature>
<evidence type="ECO:0000256" key="2">
    <source>
        <dbReference type="ARBA" id="ARBA00006727"/>
    </source>
</evidence>
<evidence type="ECO:0000313" key="5">
    <source>
        <dbReference type="Proteomes" id="UP000799536"/>
    </source>
</evidence>
<keyword evidence="3" id="KW-1133">Transmembrane helix</keyword>
<feature type="transmembrane region" description="Helical" evidence="3">
    <location>
        <begin position="305"/>
        <end position="324"/>
    </location>
</feature>
<feature type="transmembrane region" description="Helical" evidence="3">
    <location>
        <begin position="331"/>
        <end position="349"/>
    </location>
</feature>
<keyword evidence="3" id="KW-0812">Transmembrane</keyword>
<dbReference type="SUPFAM" id="SSF103473">
    <property type="entry name" value="MFS general substrate transporter"/>
    <property type="match status" value="1"/>
</dbReference>
<feature type="transmembrane region" description="Helical" evidence="3">
    <location>
        <begin position="110"/>
        <end position="129"/>
    </location>
</feature>
<protein>
    <submittedName>
        <fullName evidence="4">MFS transporter</fullName>
    </submittedName>
</protein>
<organism evidence="4 5">
    <name type="scientific">Delitschia confertaspora ATCC 74209</name>
    <dbReference type="NCBI Taxonomy" id="1513339"/>
    <lineage>
        <taxon>Eukaryota</taxon>
        <taxon>Fungi</taxon>
        <taxon>Dikarya</taxon>
        <taxon>Ascomycota</taxon>
        <taxon>Pezizomycotina</taxon>
        <taxon>Dothideomycetes</taxon>
        <taxon>Pleosporomycetidae</taxon>
        <taxon>Pleosporales</taxon>
        <taxon>Delitschiaceae</taxon>
        <taxon>Delitschia</taxon>
    </lineage>
</organism>
<comment type="similarity">
    <text evidence="2">Belongs to the major facilitator superfamily. Monocarboxylate porter (TC 2.A.1.13) family.</text>
</comment>
<keyword evidence="5" id="KW-1185">Reference proteome</keyword>
<gene>
    <name evidence="4" type="ORF">GQ43DRAFT_442026</name>
</gene>
<dbReference type="PANTHER" id="PTHR11360">
    <property type="entry name" value="MONOCARBOXYLATE TRANSPORTER"/>
    <property type="match status" value="1"/>
</dbReference>
<reference evidence="4" key="1">
    <citation type="journal article" date="2020" name="Stud. Mycol.">
        <title>101 Dothideomycetes genomes: a test case for predicting lifestyles and emergence of pathogens.</title>
        <authorList>
            <person name="Haridas S."/>
            <person name="Albert R."/>
            <person name="Binder M."/>
            <person name="Bloem J."/>
            <person name="Labutti K."/>
            <person name="Salamov A."/>
            <person name="Andreopoulos B."/>
            <person name="Baker S."/>
            <person name="Barry K."/>
            <person name="Bills G."/>
            <person name="Bluhm B."/>
            <person name="Cannon C."/>
            <person name="Castanera R."/>
            <person name="Culley D."/>
            <person name="Daum C."/>
            <person name="Ezra D."/>
            <person name="Gonzalez J."/>
            <person name="Henrissat B."/>
            <person name="Kuo A."/>
            <person name="Liang C."/>
            <person name="Lipzen A."/>
            <person name="Lutzoni F."/>
            <person name="Magnuson J."/>
            <person name="Mondo S."/>
            <person name="Nolan M."/>
            <person name="Ohm R."/>
            <person name="Pangilinan J."/>
            <person name="Park H.-J."/>
            <person name="Ramirez L."/>
            <person name="Alfaro M."/>
            <person name="Sun H."/>
            <person name="Tritt A."/>
            <person name="Yoshinaga Y."/>
            <person name="Zwiers L.-H."/>
            <person name="Turgeon B."/>
            <person name="Goodwin S."/>
            <person name="Spatafora J."/>
            <person name="Crous P."/>
            <person name="Grigoriev I."/>
        </authorList>
    </citation>
    <scope>NUCLEOTIDE SEQUENCE</scope>
    <source>
        <strain evidence="4">ATCC 74209</strain>
    </source>
</reference>